<evidence type="ECO:0000256" key="6">
    <source>
        <dbReference type="ARBA" id="ARBA00022989"/>
    </source>
</evidence>
<proteinExistence type="inferred from homology"/>
<accession>A0A9J6EYD8</accession>
<dbReference type="PROSITE" id="PS50866">
    <property type="entry name" value="GOLD"/>
    <property type="match status" value="1"/>
</dbReference>
<evidence type="ECO:0000256" key="5">
    <source>
        <dbReference type="ARBA" id="ARBA00022729"/>
    </source>
</evidence>
<comment type="similarity">
    <text evidence="2">Belongs to the EMP24/GP25L family.</text>
</comment>
<sequence length="318" mass="35044">MYSVYIALRTAVLVLCIAYTRALFITVDAHAEECFHDEAKSGTKMGLTFEVAEGGFLDIDVKITGPDGKVVYSGERESSGKYTFAAYADGVYRYCFSNAMSTMTPKIVMFSMDIGDAPTKTQEGEEVHENKLEEMIKELSTSMTAVKHEQEYMMVRDRIHRSINDSTNSRVVMWALFEAIILIAMTLGQVYYLKRCAVTSRPFCTMCHSEFFVSPEDRPGVLNHTHEWLGALSAEPEAQIMMVEPDDGSSPDPGSRSGSSSAGLDARERIRPRSQRPPARLAASPAGEETSLLRSGNATNTTNVPASLSDATEDSEQQ</sequence>
<dbReference type="PANTHER" id="PTHR22811">
    <property type="entry name" value="TRANSMEMBRANE EMP24 DOMAIN-CONTAINING PROTEIN"/>
    <property type="match status" value="1"/>
</dbReference>
<feature type="chain" id="PRO_5039900905" description="GOLD domain-containing protein" evidence="11">
    <location>
        <begin position="23"/>
        <end position="318"/>
    </location>
</feature>
<evidence type="ECO:0000256" key="8">
    <source>
        <dbReference type="ARBA" id="ARBA00037847"/>
    </source>
</evidence>
<evidence type="ECO:0000256" key="1">
    <source>
        <dbReference type="ARBA" id="ARBA00004479"/>
    </source>
</evidence>
<dbReference type="Pfam" id="PF01105">
    <property type="entry name" value="EMP24_GP25L"/>
    <property type="match status" value="1"/>
</dbReference>
<keyword evidence="6 10" id="KW-1133">Transmembrane helix</keyword>
<dbReference type="SMART" id="SM01190">
    <property type="entry name" value="EMP24_GP25L"/>
    <property type="match status" value="1"/>
</dbReference>
<evidence type="ECO:0000256" key="11">
    <source>
        <dbReference type="SAM" id="SignalP"/>
    </source>
</evidence>
<keyword evidence="7 10" id="KW-0472">Membrane</keyword>
<dbReference type="VEuPathDB" id="VectorBase:LOC119176392"/>
<comment type="subcellular location">
    <subcellularLocation>
        <location evidence="8">Endomembrane system</location>
        <topology evidence="8">Single-pass membrane protein</topology>
    </subcellularLocation>
    <subcellularLocation>
        <location evidence="1">Membrane</location>
        <topology evidence="1">Single-pass type I membrane protein</topology>
    </subcellularLocation>
</comment>
<feature type="region of interest" description="Disordered" evidence="9">
    <location>
        <begin position="243"/>
        <end position="318"/>
    </location>
</feature>
<keyword evidence="4 10" id="KW-0812">Transmembrane</keyword>
<evidence type="ECO:0000259" key="12">
    <source>
        <dbReference type="PROSITE" id="PS50866"/>
    </source>
</evidence>
<feature type="signal peptide" evidence="11">
    <location>
        <begin position="1"/>
        <end position="22"/>
    </location>
</feature>
<name>A0A9J6EYD8_RHIMP</name>
<dbReference type="GO" id="GO:0016020">
    <property type="term" value="C:membrane"/>
    <property type="evidence" value="ECO:0007669"/>
    <property type="project" value="UniProtKB-SubCell"/>
</dbReference>
<dbReference type="GO" id="GO:0012505">
    <property type="term" value="C:endomembrane system"/>
    <property type="evidence" value="ECO:0007669"/>
    <property type="project" value="UniProtKB-SubCell"/>
</dbReference>
<evidence type="ECO:0000256" key="4">
    <source>
        <dbReference type="ARBA" id="ARBA00022692"/>
    </source>
</evidence>
<evidence type="ECO:0000256" key="9">
    <source>
        <dbReference type="SAM" id="MobiDB-lite"/>
    </source>
</evidence>
<keyword evidence="5 11" id="KW-0732">Signal</keyword>
<feature type="compositionally biased region" description="Low complexity" evidence="9">
    <location>
        <begin position="250"/>
        <end position="261"/>
    </location>
</feature>
<evidence type="ECO:0000256" key="2">
    <source>
        <dbReference type="ARBA" id="ARBA00007104"/>
    </source>
</evidence>
<feature type="compositionally biased region" description="Polar residues" evidence="9">
    <location>
        <begin position="292"/>
        <end position="310"/>
    </location>
</feature>
<evidence type="ECO:0000256" key="10">
    <source>
        <dbReference type="SAM" id="Phobius"/>
    </source>
</evidence>
<evidence type="ECO:0000313" key="14">
    <source>
        <dbReference type="Proteomes" id="UP000821866"/>
    </source>
</evidence>
<organism evidence="13 14">
    <name type="scientific">Rhipicephalus microplus</name>
    <name type="common">Cattle tick</name>
    <name type="synonym">Boophilus microplus</name>
    <dbReference type="NCBI Taxonomy" id="6941"/>
    <lineage>
        <taxon>Eukaryota</taxon>
        <taxon>Metazoa</taxon>
        <taxon>Ecdysozoa</taxon>
        <taxon>Arthropoda</taxon>
        <taxon>Chelicerata</taxon>
        <taxon>Arachnida</taxon>
        <taxon>Acari</taxon>
        <taxon>Parasitiformes</taxon>
        <taxon>Ixodida</taxon>
        <taxon>Ixodoidea</taxon>
        <taxon>Ixodidae</taxon>
        <taxon>Rhipicephalinae</taxon>
        <taxon>Rhipicephalus</taxon>
        <taxon>Boophilus</taxon>
    </lineage>
</organism>
<dbReference type="EMBL" id="JABSTU010000001">
    <property type="protein sequence ID" value="KAH8039197.1"/>
    <property type="molecule type" value="Genomic_DNA"/>
</dbReference>
<keyword evidence="3" id="KW-0217">Developmental protein</keyword>
<dbReference type="InterPro" id="IPR015720">
    <property type="entry name" value="Emp24-like"/>
</dbReference>
<dbReference type="InterPro" id="IPR009038">
    <property type="entry name" value="GOLD_dom"/>
</dbReference>
<evidence type="ECO:0000313" key="13">
    <source>
        <dbReference type="EMBL" id="KAH8039197.1"/>
    </source>
</evidence>
<feature type="transmembrane region" description="Helical" evidence="10">
    <location>
        <begin position="171"/>
        <end position="193"/>
    </location>
</feature>
<reference evidence="13" key="2">
    <citation type="submission" date="2021-09" db="EMBL/GenBank/DDBJ databases">
        <authorList>
            <person name="Jia N."/>
            <person name="Wang J."/>
            <person name="Shi W."/>
            <person name="Du L."/>
            <person name="Sun Y."/>
            <person name="Zhan W."/>
            <person name="Jiang J."/>
            <person name="Wang Q."/>
            <person name="Zhang B."/>
            <person name="Ji P."/>
            <person name="Sakyi L.B."/>
            <person name="Cui X."/>
            <person name="Yuan T."/>
            <person name="Jiang B."/>
            <person name="Yang W."/>
            <person name="Lam T.T.-Y."/>
            <person name="Chang Q."/>
            <person name="Ding S."/>
            <person name="Wang X."/>
            <person name="Zhu J."/>
            <person name="Ruan X."/>
            <person name="Zhao L."/>
            <person name="Wei J."/>
            <person name="Que T."/>
            <person name="Du C."/>
            <person name="Cheng J."/>
            <person name="Dai P."/>
            <person name="Han X."/>
            <person name="Huang E."/>
            <person name="Gao Y."/>
            <person name="Liu J."/>
            <person name="Shao H."/>
            <person name="Ye R."/>
            <person name="Li L."/>
            <person name="Wei W."/>
            <person name="Wang X."/>
            <person name="Wang C."/>
            <person name="Huo Q."/>
            <person name="Li W."/>
            <person name="Guo W."/>
            <person name="Chen H."/>
            <person name="Chen S."/>
            <person name="Zhou L."/>
            <person name="Zhou L."/>
            <person name="Ni X."/>
            <person name="Tian J."/>
            <person name="Zhou Y."/>
            <person name="Sheng Y."/>
            <person name="Liu T."/>
            <person name="Pan Y."/>
            <person name="Xia L."/>
            <person name="Li J."/>
            <person name="Zhao F."/>
            <person name="Cao W."/>
        </authorList>
    </citation>
    <scope>NUCLEOTIDE SEQUENCE</scope>
    <source>
        <strain evidence="13">Rmic-2018</strain>
        <tissue evidence="13">Larvae</tissue>
    </source>
</reference>
<evidence type="ECO:0000256" key="3">
    <source>
        <dbReference type="ARBA" id="ARBA00022473"/>
    </source>
</evidence>
<gene>
    <name evidence="13" type="ORF">HPB51_005443</name>
</gene>
<dbReference type="Proteomes" id="UP000821866">
    <property type="component" value="Chromosome 1"/>
</dbReference>
<reference evidence="13" key="1">
    <citation type="journal article" date="2020" name="Cell">
        <title>Large-Scale Comparative Analyses of Tick Genomes Elucidate Their Genetic Diversity and Vector Capacities.</title>
        <authorList>
            <consortium name="Tick Genome and Microbiome Consortium (TIGMIC)"/>
            <person name="Jia N."/>
            <person name="Wang J."/>
            <person name="Shi W."/>
            <person name="Du L."/>
            <person name="Sun Y."/>
            <person name="Zhan W."/>
            <person name="Jiang J.F."/>
            <person name="Wang Q."/>
            <person name="Zhang B."/>
            <person name="Ji P."/>
            <person name="Bell-Sakyi L."/>
            <person name="Cui X.M."/>
            <person name="Yuan T.T."/>
            <person name="Jiang B.G."/>
            <person name="Yang W.F."/>
            <person name="Lam T.T."/>
            <person name="Chang Q.C."/>
            <person name="Ding S.J."/>
            <person name="Wang X.J."/>
            <person name="Zhu J.G."/>
            <person name="Ruan X.D."/>
            <person name="Zhao L."/>
            <person name="Wei J.T."/>
            <person name="Ye R.Z."/>
            <person name="Que T.C."/>
            <person name="Du C.H."/>
            <person name="Zhou Y.H."/>
            <person name="Cheng J.X."/>
            <person name="Dai P.F."/>
            <person name="Guo W.B."/>
            <person name="Han X.H."/>
            <person name="Huang E.J."/>
            <person name="Li L.F."/>
            <person name="Wei W."/>
            <person name="Gao Y.C."/>
            <person name="Liu J.Z."/>
            <person name="Shao H.Z."/>
            <person name="Wang X."/>
            <person name="Wang C.C."/>
            <person name="Yang T.C."/>
            <person name="Huo Q.B."/>
            <person name="Li W."/>
            <person name="Chen H.Y."/>
            <person name="Chen S.E."/>
            <person name="Zhou L.G."/>
            <person name="Ni X.B."/>
            <person name="Tian J.H."/>
            <person name="Sheng Y."/>
            <person name="Liu T."/>
            <person name="Pan Y.S."/>
            <person name="Xia L.Y."/>
            <person name="Li J."/>
            <person name="Zhao F."/>
            <person name="Cao W.C."/>
        </authorList>
    </citation>
    <scope>NUCLEOTIDE SEQUENCE</scope>
    <source>
        <strain evidence="13">Rmic-2018</strain>
    </source>
</reference>
<dbReference type="AlphaFoldDB" id="A0A9J6EYD8"/>
<protein>
    <recommendedName>
        <fullName evidence="12">GOLD domain-containing protein</fullName>
    </recommendedName>
</protein>
<dbReference type="SUPFAM" id="SSF101576">
    <property type="entry name" value="Supernatant protein factor (SPF), C-terminal domain"/>
    <property type="match status" value="1"/>
</dbReference>
<keyword evidence="14" id="KW-1185">Reference proteome</keyword>
<evidence type="ECO:0000256" key="7">
    <source>
        <dbReference type="ARBA" id="ARBA00023136"/>
    </source>
</evidence>
<feature type="domain" description="GOLD" evidence="12">
    <location>
        <begin position="32"/>
        <end position="114"/>
    </location>
</feature>
<comment type="caution">
    <text evidence="13">The sequence shown here is derived from an EMBL/GenBank/DDBJ whole genome shotgun (WGS) entry which is preliminary data.</text>
</comment>
<dbReference type="InterPro" id="IPR036598">
    <property type="entry name" value="GOLD_dom_sf"/>
</dbReference>